<organism evidence="1 2">
    <name type="scientific">Gimibacter soli</name>
    <dbReference type="NCBI Taxonomy" id="3024400"/>
    <lineage>
        <taxon>Bacteria</taxon>
        <taxon>Pseudomonadati</taxon>
        <taxon>Pseudomonadota</taxon>
        <taxon>Alphaproteobacteria</taxon>
        <taxon>Kordiimonadales</taxon>
        <taxon>Temperatibacteraceae</taxon>
        <taxon>Gimibacter</taxon>
    </lineage>
</organism>
<keyword evidence="2" id="KW-1185">Reference proteome</keyword>
<dbReference type="SUPFAM" id="SSF55486">
    <property type="entry name" value="Metalloproteases ('zincins'), catalytic domain"/>
    <property type="match status" value="1"/>
</dbReference>
<dbReference type="RefSeq" id="WP_289504415.1">
    <property type="nucleotide sequence ID" value="NZ_CP116805.1"/>
</dbReference>
<evidence type="ECO:0000313" key="1">
    <source>
        <dbReference type="EMBL" id="WCL54696.1"/>
    </source>
</evidence>
<reference evidence="1" key="1">
    <citation type="submission" date="2023-01" db="EMBL/GenBank/DDBJ databases">
        <title>The genome sequence of Kordiimonadaceae bacterium 6D33.</title>
        <authorList>
            <person name="Liu Y."/>
        </authorList>
    </citation>
    <scope>NUCLEOTIDE SEQUENCE</scope>
    <source>
        <strain evidence="1">6D33</strain>
    </source>
</reference>
<dbReference type="Gene3D" id="3.40.390.10">
    <property type="entry name" value="Collagenase (Catalytic Domain)"/>
    <property type="match status" value="1"/>
</dbReference>
<accession>A0AAE9XTR3</accession>
<protein>
    <submittedName>
        <fullName evidence="1">Uncharacterized protein</fullName>
    </submittedName>
</protein>
<dbReference type="GO" id="GO:0008237">
    <property type="term" value="F:metallopeptidase activity"/>
    <property type="evidence" value="ECO:0007669"/>
    <property type="project" value="InterPro"/>
</dbReference>
<name>A0AAE9XTR3_9PROT</name>
<sequence length="380" mass="40940">MSAAKRLAADIGARWPLPKAERESLAAIVLKVAERALVPLASAGREPTVRIADDGRFEASFVLDPAFAGPVSAADPAARSMIRVVSETVAFSKEWIAGPRETLVYRSAVAHPFLVRPEAPAANDLSRLGLTDLPKCPVLKSLCAAFIEAGKLASKSDAAKRRSTIAALTHTVPVGTQDPNGRKFKGLVDDRGWDQKLGDTGLDGMWAEIDRAVGSGLELVAAGSKKLVDGEPAALAAFGKYFGSTEAKLVRRALAVLEHVQAFLSSATRSIFHSTEFVDLDDRFLTDAQREVKVAFKASHDTIALHHRGHIFLDTFGMTLKSASLDHAILHEAIHANLHNSHRREGKADPGYLWEGNLESLTSEQALDNPDSYIAFLQAL</sequence>
<dbReference type="Proteomes" id="UP001217500">
    <property type="component" value="Chromosome"/>
</dbReference>
<dbReference type="InterPro" id="IPR024079">
    <property type="entry name" value="MetalloPept_cat_dom_sf"/>
</dbReference>
<dbReference type="AlphaFoldDB" id="A0AAE9XTR3"/>
<proteinExistence type="predicted"/>
<evidence type="ECO:0000313" key="2">
    <source>
        <dbReference type="Proteomes" id="UP001217500"/>
    </source>
</evidence>
<gene>
    <name evidence="1" type="ORF">PH603_02840</name>
</gene>
<dbReference type="EMBL" id="CP116805">
    <property type="protein sequence ID" value="WCL54696.1"/>
    <property type="molecule type" value="Genomic_DNA"/>
</dbReference>
<dbReference type="KEGG" id="gso:PH603_02840"/>